<dbReference type="Gene3D" id="1.10.150.50">
    <property type="entry name" value="Transcription Factor, Ets-1"/>
    <property type="match status" value="1"/>
</dbReference>
<dbReference type="AlphaFoldDB" id="A0AAW1ITS6"/>
<dbReference type="SUPFAM" id="SSF47769">
    <property type="entry name" value="SAM/Pointed domain"/>
    <property type="match status" value="1"/>
</dbReference>
<dbReference type="Pfam" id="PF07647">
    <property type="entry name" value="SAM_2"/>
    <property type="match status" value="1"/>
</dbReference>
<dbReference type="PANTHER" id="PTHR11439:SF463">
    <property type="entry name" value="REVERSE TRANSCRIPTASE TY1_COPIA-TYPE DOMAIN-CONTAINING PROTEIN"/>
    <property type="match status" value="1"/>
</dbReference>
<feature type="transmembrane region" description="Helical" evidence="1">
    <location>
        <begin position="253"/>
        <end position="273"/>
    </location>
</feature>
<keyword evidence="4" id="KW-1185">Reference proteome</keyword>
<keyword evidence="1" id="KW-1133">Transmembrane helix</keyword>
<keyword evidence="1" id="KW-0472">Membrane</keyword>
<gene>
    <name evidence="3" type="ORF">QE152_g34454</name>
</gene>
<accession>A0AAW1ITS6</accession>
<evidence type="ECO:0000313" key="3">
    <source>
        <dbReference type="EMBL" id="KAK9693075.1"/>
    </source>
</evidence>
<sequence>MESRRRNEYASFKVSVPLPYKEEFRKAETWPTNIQGTADFELFYPKNTDTKLVDFADADWAGDQEDRKSTTGYLFKVFGGTICWSTRKQTTVAMSSTEAVKHRAAGGEKYLSKFKDHRIDLPSLKLLNDEDLQIIGVDDTVTRINILKNCGNFQMQLETRKDLIVDIEYIQTVLNQIIGHLHLHHANLACAILREDIVVCDIKLQKVCKTLIYHVQELENEVCLIQEKILPNRSKKKRTKILPNRSKKKRTKVILLTAVTIVLLGFGVKTLLIK</sequence>
<comment type="caution">
    <text evidence="3">The sequence shown here is derived from an EMBL/GenBank/DDBJ whole genome shotgun (WGS) entry which is preliminary data.</text>
</comment>
<protein>
    <recommendedName>
        <fullName evidence="2">SAM domain-containing protein</fullName>
    </recommendedName>
</protein>
<reference evidence="3 4" key="1">
    <citation type="journal article" date="2024" name="BMC Genomics">
        <title>De novo assembly and annotation of Popillia japonica's genome with initial clues to its potential as an invasive pest.</title>
        <authorList>
            <person name="Cucini C."/>
            <person name="Boschi S."/>
            <person name="Funari R."/>
            <person name="Cardaioli E."/>
            <person name="Iannotti N."/>
            <person name="Marturano G."/>
            <person name="Paoli F."/>
            <person name="Bruttini M."/>
            <person name="Carapelli A."/>
            <person name="Frati F."/>
            <person name="Nardi F."/>
        </authorList>
    </citation>
    <scope>NUCLEOTIDE SEQUENCE [LARGE SCALE GENOMIC DNA]</scope>
    <source>
        <strain evidence="3">DMR45628</strain>
    </source>
</reference>
<evidence type="ECO:0000259" key="2">
    <source>
        <dbReference type="Pfam" id="PF07647"/>
    </source>
</evidence>
<proteinExistence type="predicted"/>
<keyword evidence="1" id="KW-0812">Transmembrane</keyword>
<name>A0AAW1ITS6_POPJA</name>
<evidence type="ECO:0000256" key="1">
    <source>
        <dbReference type="SAM" id="Phobius"/>
    </source>
</evidence>
<dbReference type="Proteomes" id="UP001458880">
    <property type="component" value="Unassembled WGS sequence"/>
</dbReference>
<organism evidence="3 4">
    <name type="scientific">Popillia japonica</name>
    <name type="common">Japanese beetle</name>
    <dbReference type="NCBI Taxonomy" id="7064"/>
    <lineage>
        <taxon>Eukaryota</taxon>
        <taxon>Metazoa</taxon>
        <taxon>Ecdysozoa</taxon>
        <taxon>Arthropoda</taxon>
        <taxon>Hexapoda</taxon>
        <taxon>Insecta</taxon>
        <taxon>Pterygota</taxon>
        <taxon>Neoptera</taxon>
        <taxon>Endopterygota</taxon>
        <taxon>Coleoptera</taxon>
        <taxon>Polyphaga</taxon>
        <taxon>Scarabaeiformia</taxon>
        <taxon>Scarabaeidae</taxon>
        <taxon>Rutelinae</taxon>
        <taxon>Popillia</taxon>
    </lineage>
</organism>
<feature type="domain" description="SAM" evidence="2">
    <location>
        <begin position="104"/>
        <end position="153"/>
    </location>
</feature>
<dbReference type="EMBL" id="JASPKY010000554">
    <property type="protein sequence ID" value="KAK9693075.1"/>
    <property type="molecule type" value="Genomic_DNA"/>
</dbReference>
<dbReference type="PANTHER" id="PTHR11439">
    <property type="entry name" value="GAG-POL-RELATED RETROTRANSPOSON"/>
    <property type="match status" value="1"/>
</dbReference>
<dbReference type="InterPro" id="IPR013761">
    <property type="entry name" value="SAM/pointed_sf"/>
</dbReference>
<dbReference type="CDD" id="cd09272">
    <property type="entry name" value="RNase_HI_RT_Ty1"/>
    <property type="match status" value="1"/>
</dbReference>
<dbReference type="InterPro" id="IPR001660">
    <property type="entry name" value="SAM"/>
</dbReference>
<evidence type="ECO:0000313" key="4">
    <source>
        <dbReference type="Proteomes" id="UP001458880"/>
    </source>
</evidence>